<reference evidence="2" key="1">
    <citation type="thesis" date="2020" institute="ProQuest LLC" country="789 East Eisenhower Parkway, Ann Arbor, MI, USA">
        <title>Comparative Genomics and Chromosome Evolution.</title>
        <authorList>
            <person name="Mudd A.B."/>
        </authorList>
    </citation>
    <scope>NUCLEOTIDE SEQUENCE</scope>
    <source>
        <strain evidence="2">HN-11 Male</strain>
        <tissue evidence="2">Kidney and liver</tissue>
    </source>
</reference>
<evidence type="ECO:0000313" key="2">
    <source>
        <dbReference type="EMBL" id="KAG9470769.1"/>
    </source>
</evidence>
<dbReference type="Proteomes" id="UP000770717">
    <property type="component" value="Unassembled WGS sequence"/>
</dbReference>
<comment type="caution">
    <text evidence="2">The sequence shown here is derived from an EMBL/GenBank/DDBJ whole genome shotgun (WGS) entry which is preliminary data.</text>
</comment>
<protein>
    <submittedName>
        <fullName evidence="2">Uncharacterized protein</fullName>
    </submittedName>
</protein>
<proteinExistence type="predicted"/>
<dbReference type="AlphaFoldDB" id="A0A8J6EK99"/>
<accession>A0A8J6EK99</accession>
<gene>
    <name evidence="2" type="ORF">GDO78_016803</name>
</gene>
<evidence type="ECO:0000256" key="1">
    <source>
        <dbReference type="SAM" id="MobiDB-lite"/>
    </source>
</evidence>
<dbReference type="EMBL" id="WNTK01000224">
    <property type="protein sequence ID" value="KAG9470769.1"/>
    <property type="molecule type" value="Genomic_DNA"/>
</dbReference>
<organism evidence="2 3">
    <name type="scientific">Eleutherodactylus coqui</name>
    <name type="common">Puerto Rican coqui</name>
    <dbReference type="NCBI Taxonomy" id="57060"/>
    <lineage>
        <taxon>Eukaryota</taxon>
        <taxon>Metazoa</taxon>
        <taxon>Chordata</taxon>
        <taxon>Craniata</taxon>
        <taxon>Vertebrata</taxon>
        <taxon>Euteleostomi</taxon>
        <taxon>Amphibia</taxon>
        <taxon>Batrachia</taxon>
        <taxon>Anura</taxon>
        <taxon>Neobatrachia</taxon>
        <taxon>Hyloidea</taxon>
        <taxon>Eleutherodactylidae</taxon>
        <taxon>Eleutherodactylinae</taxon>
        <taxon>Eleutherodactylus</taxon>
        <taxon>Eleutherodactylus</taxon>
    </lineage>
</organism>
<keyword evidence="3" id="KW-1185">Reference proteome</keyword>
<name>A0A8J6EK99_ELECQ</name>
<feature type="region of interest" description="Disordered" evidence="1">
    <location>
        <begin position="1"/>
        <end position="82"/>
    </location>
</feature>
<feature type="compositionally biased region" description="Basic and acidic residues" evidence="1">
    <location>
        <begin position="69"/>
        <end position="82"/>
    </location>
</feature>
<feature type="compositionally biased region" description="Basic and acidic residues" evidence="1">
    <location>
        <begin position="46"/>
        <end position="58"/>
    </location>
</feature>
<evidence type="ECO:0000313" key="3">
    <source>
        <dbReference type="Proteomes" id="UP000770717"/>
    </source>
</evidence>
<sequence length="82" mass="9329">MKAFIKQYGSKPENQRPWAVGGGLHSRQRAHGAPIPYLHSTNNHFDLTDSTREGERNKKILSGQRKKKQDQDCASREGKAKR</sequence>